<dbReference type="Proteomes" id="UP001296967">
    <property type="component" value="Unassembled WGS sequence"/>
</dbReference>
<organism evidence="1 2">
    <name type="scientific">Halochromatium salexigens</name>
    <name type="common">Chromatium salexigens</name>
    <dbReference type="NCBI Taxonomy" id="49447"/>
    <lineage>
        <taxon>Bacteria</taxon>
        <taxon>Pseudomonadati</taxon>
        <taxon>Pseudomonadota</taxon>
        <taxon>Gammaproteobacteria</taxon>
        <taxon>Chromatiales</taxon>
        <taxon>Chromatiaceae</taxon>
        <taxon>Halochromatium</taxon>
    </lineage>
</organism>
<sequence>MLPGLGATAEASDWYLRAAVGIEQSNDAEFSDRDCASQQPAALFGCVRGDDGRPLGAYGDFGRYPLLKVAFGKRLLPWLRTDLSLGYRFDSDYQDNANFLSVGTHEPVSADVES</sequence>
<keyword evidence="2" id="KW-1185">Reference proteome</keyword>
<proteinExistence type="predicted"/>
<accession>A0AAJ0UIZ6</accession>
<name>A0AAJ0UIZ6_HALSE</name>
<evidence type="ECO:0000313" key="1">
    <source>
        <dbReference type="EMBL" id="MBK5932380.1"/>
    </source>
</evidence>
<comment type="caution">
    <text evidence="1">The sequence shown here is derived from an EMBL/GenBank/DDBJ whole genome shotgun (WGS) entry which is preliminary data.</text>
</comment>
<reference evidence="1" key="2">
    <citation type="journal article" date="2020" name="Microorganisms">
        <title>Osmotic Adaptation and Compatible Solute Biosynthesis of Phototrophic Bacteria as Revealed from Genome Analyses.</title>
        <authorList>
            <person name="Imhoff J.F."/>
            <person name="Rahn T."/>
            <person name="Kunzel S."/>
            <person name="Keller A."/>
            <person name="Neulinger S.C."/>
        </authorList>
    </citation>
    <scope>NUCLEOTIDE SEQUENCE</scope>
    <source>
        <strain evidence="1">DSM 4395</strain>
    </source>
</reference>
<protein>
    <submittedName>
        <fullName evidence="1">Uncharacterized protein</fullName>
    </submittedName>
</protein>
<gene>
    <name evidence="1" type="ORF">CCR82_18070</name>
</gene>
<reference evidence="1" key="1">
    <citation type="submission" date="2017-05" db="EMBL/GenBank/DDBJ databases">
        <authorList>
            <person name="Imhoff J.F."/>
            <person name="Rahn T."/>
            <person name="Kuenzel S."/>
            <person name="Neulinger S.C."/>
        </authorList>
    </citation>
    <scope>NUCLEOTIDE SEQUENCE</scope>
    <source>
        <strain evidence="1">DSM 4395</strain>
    </source>
</reference>
<dbReference type="AlphaFoldDB" id="A0AAJ0UIZ6"/>
<dbReference type="EMBL" id="NHSF01000098">
    <property type="protein sequence ID" value="MBK5932380.1"/>
    <property type="molecule type" value="Genomic_DNA"/>
</dbReference>
<evidence type="ECO:0000313" key="2">
    <source>
        <dbReference type="Proteomes" id="UP001296967"/>
    </source>
</evidence>